<keyword evidence="13" id="KW-1185">Reference proteome</keyword>
<dbReference type="InterPro" id="IPR027469">
    <property type="entry name" value="Cation_efflux_TMD_sf"/>
</dbReference>
<evidence type="ECO:0000256" key="8">
    <source>
        <dbReference type="SAM" id="MobiDB-lite"/>
    </source>
</evidence>
<keyword evidence="3" id="KW-0813">Transport</keyword>
<sequence length="352" mass="36788">MGAHGGRLHDANLDRTPSARPRSSLRAVAHDHDHHAGHGHSHAVSAGADRSKLTVVLVLIVGFMAVEVAVGIAASSLALLSDAAHMLTDAAAIALALVAIGLAQRPAKGAFTFGLLRAEILSAQFNGATLLVLGILVIVEGLRRLFDPPAVQGGAVLAVALLGVVVNLAATWMLARANRSSMNIEGAYQHLLTDLAAFIATAVAGGVMLATGFRRADGIAALFVAAIMLRAAWGLLRDSGRVFLEAAPRGMDVDEIGHALAGARGVVEVHDLHVWEVSSGFPALAAHVVVGRDCDCHDARVRLQTMLGERFGIEHSTLQMDHQGGELVQLEMPAPAPRRGPAAAARRAERPR</sequence>
<dbReference type="NCBIfam" id="TIGR01297">
    <property type="entry name" value="CDF"/>
    <property type="match status" value="1"/>
</dbReference>
<evidence type="ECO:0000256" key="3">
    <source>
        <dbReference type="ARBA" id="ARBA00022448"/>
    </source>
</evidence>
<dbReference type="SUPFAM" id="SSF161111">
    <property type="entry name" value="Cation efflux protein transmembrane domain-like"/>
    <property type="match status" value="1"/>
</dbReference>
<keyword evidence="4 9" id="KW-0812">Transmembrane</keyword>
<evidence type="ECO:0000313" key="13">
    <source>
        <dbReference type="Proteomes" id="UP000321805"/>
    </source>
</evidence>
<reference evidence="12 13" key="1">
    <citation type="journal article" date="2018" name="J. Microbiol.">
        <title>Baekduia soli gen. nov., sp. nov., a novel bacterium isolated from the soil of Baekdu Mountain and proposal of a novel family name, Baekduiaceae fam. nov.</title>
        <authorList>
            <person name="An D.S."/>
            <person name="Siddiqi M.Z."/>
            <person name="Kim K.H."/>
            <person name="Yu H.S."/>
            <person name="Im W.T."/>
        </authorList>
    </citation>
    <scope>NUCLEOTIDE SEQUENCE [LARGE SCALE GENOMIC DNA]</scope>
    <source>
        <strain evidence="12 13">BR7-21</strain>
    </source>
</reference>
<evidence type="ECO:0000259" key="10">
    <source>
        <dbReference type="Pfam" id="PF01545"/>
    </source>
</evidence>
<dbReference type="GO" id="GO:0005385">
    <property type="term" value="F:zinc ion transmembrane transporter activity"/>
    <property type="evidence" value="ECO:0007669"/>
    <property type="project" value="TreeGrafter"/>
</dbReference>
<proteinExistence type="inferred from homology"/>
<dbReference type="Pfam" id="PF16916">
    <property type="entry name" value="ZT_dimer"/>
    <property type="match status" value="1"/>
</dbReference>
<feature type="region of interest" description="Disordered" evidence="8">
    <location>
        <begin position="1"/>
        <end position="45"/>
    </location>
</feature>
<dbReference type="PANTHER" id="PTHR11562">
    <property type="entry name" value="CATION EFFLUX PROTEIN/ ZINC TRANSPORTER"/>
    <property type="match status" value="1"/>
</dbReference>
<dbReference type="KEGG" id="bsol:FSW04_22800"/>
<protein>
    <submittedName>
        <fullName evidence="12">Cation transporter</fullName>
    </submittedName>
</protein>
<evidence type="ECO:0000256" key="2">
    <source>
        <dbReference type="ARBA" id="ARBA00008873"/>
    </source>
</evidence>
<keyword evidence="6" id="KW-0406">Ion transport</keyword>
<dbReference type="SUPFAM" id="SSF160240">
    <property type="entry name" value="Cation efflux protein cytoplasmic domain-like"/>
    <property type="match status" value="1"/>
</dbReference>
<feature type="domain" description="Cation efflux protein cytoplasmic" evidence="11">
    <location>
        <begin position="248"/>
        <end position="322"/>
    </location>
</feature>
<comment type="similarity">
    <text evidence="2">Belongs to the cation diffusion facilitator (CDF) transporter (TC 2.A.4) family. SLC30A subfamily.</text>
</comment>
<dbReference type="AlphaFoldDB" id="A0A5B8UBV7"/>
<evidence type="ECO:0000256" key="9">
    <source>
        <dbReference type="SAM" id="Phobius"/>
    </source>
</evidence>
<keyword evidence="5 9" id="KW-1133">Transmembrane helix</keyword>
<dbReference type="InterPro" id="IPR002524">
    <property type="entry name" value="Cation_efflux"/>
</dbReference>
<dbReference type="Gene3D" id="1.20.1510.10">
    <property type="entry name" value="Cation efflux protein transmembrane domain"/>
    <property type="match status" value="1"/>
</dbReference>
<feature type="region of interest" description="Disordered" evidence="8">
    <location>
        <begin position="331"/>
        <end position="352"/>
    </location>
</feature>
<gene>
    <name evidence="12" type="ORF">FSW04_22800</name>
</gene>
<dbReference type="Proteomes" id="UP000321805">
    <property type="component" value="Chromosome"/>
</dbReference>
<dbReference type="Pfam" id="PF01545">
    <property type="entry name" value="Cation_efflux"/>
    <property type="match status" value="1"/>
</dbReference>
<name>A0A5B8UBV7_9ACTN</name>
<dbReference type="OrthoDB" id="9809646at2"/>
<keyword evidence="7 9" id="KW-0472">Membrane</keyword>
<feature type="transmembrane region" description="Helical" evidence="9">
    <location>
        <begin position="115"/>
        <end position="139"/>
    </location>
</feature>
<dbReference type="InterPro" id="IPR036837">
    <property type="entry name" value="Cation_efflux_CTD_sf"/>
</dbReference>
<accession>A0A5B8UBV7</accession>
<organism evidence="12 13">
    <name type="scientific">Baekduia soli</name>
    <dbReference type="NCBI Taxonomy" id="496014"/>
    <lineage>
        <taxon>Bacteria</taxon>
        <taxon>Bacillati</taxon>
        <taxon>Actinomycetota</taxon>
        <taxon>Thermoleophilia</taxon>
        <taxon>Solirubrobacterales</taxon>
        <taxon>Baekduiaceae</taxon>
        <taxon>Baekduia</taxon>
    </lineage>
</organism>
<feature type="domain" description="Cation efflux protein transmembrane" evidence="10">
    <location>
        <begin position="53"/>
        <end position="243"/>
    </location>
</feature>
<feature type="transmembrane region" description="Helical" evidence="9">
    <location>
        <begin position="195"/>
        <end position="213"/>
    </location>
</feature>
<dbReference type="GO" id="GO:0005886">
    <property type="term" value="C:plasma membrane"/>
    <property type="evidence" value="ECO:0007669"/>
    <property type="project" value="TreeGrafter"/>
</dbReference>
<evidence type="ECO:0000259" key="11">
    <source>
        <dbReference type="Pfam" id="PF16916"/>
    </source>
</evidence>
<evidence type="ECO:0000256" key="7">
    <source>
        <dbReference type="ARBA" id="ARBA00023136"/>
    </source>
</evidence>
<comment type="subcellular location">
    <subcellularLocation>
        <location evidence="1">Membrane</location>
        <topology evidence="1">Multi-pass membrane protein</topology>
    </subcellularLocation>
</comment>
<dbReference type="EMBL" id="CP042430">
    <property type="protein sequence ID" value="QEC50122.1"/>
    <property type="molecule type" value="Genomic_DNA"/>
</dbReference>
<evidence type="ECO:0000256" key="6">
    <source>
        <dbReference type="ARBA" id="ARBA00023065"/>
    </source>
</evidence>
<evidence type="ECO:0000256" key="5">
    <source>
        <dbReference type="ARBA" id="ARBA00022989"/>
    </source>
</evidence>
<feature type="transmembrane region" description="Helical" evidence="9">
    <location>
        <begin position="151"/>
        <end position="174"/>
    </location>
</feature>
<dbReference type="InterPro" id="IPR050681">
    <property type="entry name" value="CDF/SLC30A"/>
</dbReference>
<evidence type="ECO:0000313" key="12">
    <source>
        <dbReference type="EMBL" id="QEC50122.1"/>
    </source>
</evidence>
<evidence type="ECO:0000256" key="4">
    <source>
        <dbReference type="ARBA" id="ARBA00022692"/>
    </source>
</evidence>
<evidence type="ECO:0000256" key="1">
    <source>
        <dbReference type="ARBA" id="ARBA00004141"/>
    </source>
</evidence>
<feature type="transmembrane region" description="Helical" evidence="9">
    <location>
        <begin position="219"/>
        <end position="236"/>
    </location>
</feature>
<dbReference type="InterPro" id="IPR058533">
    <property type="entry name" value="Cation_efflux_TM"/>
</dbReference>
<feature type="transmembrane region" description="Helical" evidence="9">
    <location>
        <begin position="55"/>
        <end position="77"/>
    </location>
</feature>
<dbReference type="PANTHER" id="PTHR11562:SF17">
    <property type="entry name" value="RE54080P-RELATED"/>
    <property type="match status" value="1"/>
</dbReference>
<dbReference type="InterPro" id="IPR027470">
    <property type="entry name" value="Cation_efflux_CTD"/>
</dbReference>